<dbReference type="NCBIfam" id="TIGR02937">
    <property type="entry name" value="sigma70-ECF"/>
    <property type="match status" value="1"/>
</dbReference>
<dbReference type="EMBL" id="FOLL01000019">
    <property type="protein sequence ID" value="SFC68804.1"/>
    <property type="molecule type" value="Genomic_DNA"/>
</dbReference>
<evidence type="ECO:0000259" key="6">
    <source>
        <dbReference type="Pfam" id="PF08281"/>
    </source>
</evidence>
<dbReference type="InterPro" id="IPR013249">
    <property type="entry name" value="RNA_pol_sigma70_r4_t2"/>
</dbReference>
<dbReference type="STRING" id="623281.SAMN05421747_11944"/>
<organism evidence="7 8">
    <name type="scientific">Parapedobacter composti</name>
    <dbReference type="NCBI Taxonomy" id="623281"/>
    <lineage>
        <taxon>Bacteria</taxon>
        <taxon>Pseudomonadati</taxon>
        <taxon>Bacteroidota</taxon>
        <taxon>Sphingobacteriia</taxon>
        <taxon>Sphingobacteriales</taxon>
        <taxon>Sphingobacteriaceae</taxon>
        <taxon>Parapedobacter</taxon>
    </lineage>
</organism>
<evidence type="ECO:0000313" key="7">
    <source>
        <dbReference type="EMBL" id="SFC68804.1"/>
    </source>
</evidence>
<protein>
    <submittedName>
        <fullName evidence="7">RNA polymerase sigma-70 factor, ECF subfamily</fullName>
    </submittedName>
</protein>
<evidence type="ECO:0000256" key="4">
    <source>
        <dbReference type="ARBA" id="ARBA00023163"/>
    </source>
</evidence>
<comment type="similarity">
    <text evidence="1">Belongs to the sigma-70 factor family. ECF subfamily.</text>
</comment>
<dbReference type="PANTHER" id="PTHR43133">
    <property type="entry name" value="RNA POLYMERASE ECF-TYPE SIGMA FACTO"/>
    <property type="match status" value="1"/>
</dbReference>
<dbReference type="RefSeq" id="WP_090974740.1">
    <property type="nucleotide sequence ID" value="NZ_FOLL01000019.1"/>
</dbReference>
<proteinExistence type="inferred from homology"/>
<dbReference type="InterPro" id="IPR039425">
    <property type="entry name" value="RNA_pol_sigma-70-like"/>
</dbReference>
<dbReference type="PANTHER" id="PTHR43133:SF46">
    <property type="entry name" value="RNA POLYMERASE SIGMA-70 FACTOR ECF SUBFAMILY"/>
    <property type="match status" value="1"/>
</dbReference>
<dbReference type="AlphaFoldDB" id="A0A1I1L6W6"/>
<dbReference type="Pfam" id="PF04542">
    <property type="entry name" value="Sigma70_r2"/>
    <property type="match status" value="1"/>
</dbReference>
<evidence type="ECO:0000256" key="2">
    <source>
        <dbReference type="ARBA" id="ARBA00023015"/>
    </source>
</evidence>
<dbReference type="InterPro" id="IPR007627">
    <property type="entry name" value="RNA_pol_sigma70_r2"/>
</dbReference>
<keyword evidence="2" id="KW-0805">Transcription regulation</keyword>
<keyword evidence="4" id="KW-0804">Transcription</keyword>
<keyword evidence="8" id="KW-1185">Reference proteome</keyword>
<dbReference type="Gene3D" id="1.10.1740.10">
    <property type="match status" value="1"/>
</dbReference>
<dbReference type="GO" id="GO:0003677">
    <property type="term" value="F:DNA binding"/>
    <property type="evidence" value="ECO:0007669"/>
    <property type="project" value="InterPro"/>
</dbReference>
<evidence type="ECO:0000256" key="3">
    <source>
        <dbReference type="ARBA" id="ARBA00023082"/>
    </source>
</evidence>
<feature type="domain" description="RNA polymerase sigma-70 region 2" evidence="5">
    <location>
        <begin position="28"/>
        <end position="96"/>
    </location>
</feature>
<evidence type="ECO:0000313" key="8">
    <source>
        <dbReference type="Proteomes" id="UP000199577"/>
    </source>
</evidence>
<dbReference type="SUPFAM" id="SSF88659">
    <property type="entry name" value="Sigma3 and sigma4 domains of RNA polymerase sigma factors"/>
    <property type="match status" value="1"/>
</dbReference>
<name>A0A1I1L6W6_9SPHI</name>
<dbReference type="Gene3D" id="1.10.10.10">
    <property type="entry name" value="Winged helix-like DNA-binding domain superfamily/Winged helix DNA-binding domain"/>
    <property type="match status" value="1"/>
</dbReference>
<keyword evidence="3" id="KW-0731">Sigma factor</keyword>
<dbReference type="InterPro" id="IPR013325">
    <property type="entry name" value="RNA_pol_sigma_r2"/>
</dbReference>
<dbReference type="Pfam" id="PF08281">
    <property type="entry name" value="Sigma70_r4_2"/>
    <property type="match status" value="1"/>
</dbReference>
<dbReference type="InterPro" id="IPR014284">
    <property type="entry name" value="RNA_pol_sigma-70_dom"/>
</dbReference>
<accession>A0A1I1L6W6</accession>
<evidence type="ECO:0000259" key="5">
    <source>
        <dbReference type="Pfam" id="PF04542"/>
    </source>
</evidence>
<gene>
    <name evidence="7" type="ORF">SAMN05421747_11944</name>
</gene>
<dbReference type="InterPro" id="IPR014327">
    <property type="entry name" value="RNA_pol_sigma70_bacteroid"/>
</dbReference>
<sequence length="199" mass="23287">MAKVLQKLSDQQLLQALQEDEKGVFNVLFDRYFHRLHGFGFSLLNDSETAKELAMDVMFRLWQKRKDIHLQEDQTLVPYLFRSIKNAVLNHLRKARILTQPLDTLLDEATDLALSADSRFNHHELAALYEDALRKMPEQRRKIFLLNREENLSYSEIAERLNLSIHTVRNQISSSLQYFHKHLGAYDETAILLLIAVLL</sequence>
<dbReference type="GO" id="GO:0016987">
    <property type="term" value="F:sigma factor activity"/>
    <property type="evidence" value="ECO:0007669"/>
    <property type="project" value="UniProtKB-KW"/>
</dbReference>
<dbReference type="SUPFAM" id="SSF88946">
    <property type="entry name" value="Sigma2 domain of RNA polymerase sigma factors"/>
    <property type="match status" value="1"/>
</dbReference>
<dbReference type="Proteomes" id="UP000199577">
    <property type="component" value="Unassembled WGS sequence"/>
</dbReference>
<dbReference type="InterPro" id="IPR013324">
    <property type="entry name" value="RNA_pol_sigma_r3/r4-like"/>
</dbReference>
<dbReference type="GO" id="GO:0006352">
    <property type="term" value="P:DNA-templated transcription initiation"/>
    <property type="evidence" value="ECO:0007669"/>
    <property type="project" value="InterPro"/>
</dbReference>
<feature type="domain" description="RNA polymerase sigma factor 70 region 4 type 2" evidence="6">
    <location>
        <begin position="129"/>
        <end position="173"/>
    </location>
</feature>
<dbReference type="OrthoDB" id="711087at2"/>
<dbReference type="InterPro" id="IPR036388">
    <property type="entry name" value="WH-like_DNA-bd_sf"/>
</dbReference>
<dbReference type="NCBIfam" id="TIGR02985">
    <property type="entry name" value="Sig70_bacteroi1"/>
    <property type="match status" value="1"/>
</dbReference>
<reference evidence="7 8" key="1">
    <citation type="submission" date="2016-10" db="EMBL/GenBank/DDBJ databases">
        <authorList>
            <person name="de Groot N.N."/>
        </authorList>
    </citation>
    <scope>NUCLEOTIDE SEQUENCE [LARGE SCALE GENOMIC DNA]</scope>
    <source>
        <strain evidence="7 8">DSM 22900</strain>
    </source>
</reference>
<evidence type="ECO:0000256" key="1">
    <source>
        <dbReference type="ARBA" id="ARBA00010641"/>
    </source>
</evidence>